<evidence type="ECO:0000256" key="1">
    <source>
        <dbReference type="SAM" id="MobiDB-lite"/>
    </source>
</evidence>
<keyword evidence="3" id="KW-1185">Reference proteome</keyword>
<comment type="caution">
    <text evidence="2">The sequence shown here is derived from an EMBL/GenBank/DDBJ whole genome shotgun (WGS) entry which is preliminary data.</text>
</comment>
<feature type="region of interest" description="Disordered" evidence="1">
    <location>
        <begin position="48"/>
        <end position="74"/>
    </location>
</feature>
<gene>
    <name evidence="2" type="ORF">C2G38_2223112</name>
</gene>
<dbReference type="EMBL" id="QKWP01002240">
    <property type="protein sequence ID" value="RIB04158.1"/>
    <property type="molecule type" value="Genomic_DNA"/>
</dbReference>
<evidence type="ECO:0000313" key="2">
    <source>
        <dbReference type="EMBL" id="RIB04158.1"/>
    </source>
</evidence>
<dbReference type="AlphaFoldDB" id="A0A397U4V5"/>
<proteinExistence type="predicted"/>
<reference evidence="2 3" key="1">
    <citation type="submission" date="2018-06" db="EMBL/GenBank/DDBJ databases">
        <title>Comparative genomics reveals the genomic features of Rhizophagus irregularis, R. cerebriforme, R. diaphanum and Gigaspora rosea, and their symbiotic lifestyle signature.</title>
        <authorList>
            <person name="Morin E."/>
            <person name="San Clemente H."/>
            <person name="Chen E.C.H."/>
            <person name="De La Providencia I."/>
            <person name="Hainaut M."/>
            <person name="Kuo A."/>
            <person name="Kohler A."/>
            <person name="Murat C."/>
            <person name="Tang N."/>
            <person name="Roy S."/>
            <person name="Loubradou J."/>
            <person name="Henrissat B."/>
            <person name="Grigoriev I.V."/>
            <person name="Corradi N."/>
            <person name="Roux C."/>
            <person name="Martin F.M."/>
        </authorList>
    </citation>
    <scope>NUCLEOTIDE SEQUENCE [LARGE SCALE GENOMIC DNA]</scope>
    <source>
        <strain evidence="2 3">DAOM 194757</strain>
    </source>
</reference>
<accession>A0A397U4V5</accession>
<name>A0A397U4V5_9GLOM</name>
<feature type="compositionally biased region" description="Polar residues" evidence="1">
    <location>
        <begin position="48"/>
        <end position="60"/>
    </location>
</feature>
<organism evidence="2 3">
    <name type="scientific">Gigaspora rosea</name>
    <dbReference type="NCBI Taxonomy" id="44941"/>
    <lineage>
        <taxon>Eukaryota</taxon>
        <taxon>Fungi</taxon>
        <taxon>Fungi incertae sedis</taxon>
        <taxon>Mucoromycota</taxon>
        <taxon>Glomeromycotina</taxon>
        <taxon>Glomeromycetes</taxon>
        <taxon>Diversisporales</taxon>
        <taxon>Gigasporaceae</taxon>
        <taxon>Gigaspora</taxon>
    </lineage>
</organism>
<sequence>MSAYGHEALGSPENTVLRPLQACYAFDIHNEQPGFSKDTVILPESIGTTELGSEDATSNDDLYKSSRANEPGSEQGKALAETFCNNTTLTTLSYYYLPMNDILENLPTMTTFSEPMFDNQQDVYDSQLQIEHSNFFELSDSSSQSESDKKNSTDMQWSIDLQLERDVLVHVIMDQYGSVYLSGQWKLKKINPDDQFNRDVTVTSL</sequence>
<dbReference type="Proteomes" id="UP000266673">
    <property type="component" value="Unassembled WGS sequence"/>
</dbReference>
<protein>
    <submittedName>
        <fullName evidence="2">Uncharacterized protein</fullName>
    </submittedName>
</protein>
<evidence type="ECO:0000313" key="3">
    <source>
        <dbReference type="Proteomes" id="UP000266673"/>
    </source>
</evidence>